<feature type="region of interest" description="Disordered" evidence="1">
    <location>
        <begin position="56"/>
        <end position="87"/>
    </location>
</feature>
<dbReference type="AlphaFoldDB" id="A0AAV1K2N6"/>
<dbReference type="Proteomes" id="UP001497472">
    <property type="component" value="Unassembled WGS sequence"/>
</dbReference>
<protein>
    <submittedName>
        <fullName evidence="2">Uncharacterized protein</fullName>
    </submittedName>
</protein>
<feature type="compositionally biased region" description="Basic residues" evidence="1">
    <location>
        <begin position="167"/>
        <end position="182"/>
    </location>
</feature>
<keyword evidence="3" id="KW-1185">Reference proteome</keyword>
<evidence type="ECO:0000256" key="1">
    <source>
        <dbReference type="SAM" id="MobiDB-lite"/>
    </source>
</evidence>
<accession>A0AAV1K2N6</accession>
<dbReference type="EMBL" id="CAVLEF010000280">
    <property type="protein sequence ID" value="CAK1555395.1"/>
    <property type="molecule type" value="Genomic_DNA"/>
</dbReference>
<organism evidence="2 3">
    <name type="scientific">Leptosia nina</name>
    <dbReference type="NCBI Taxonomy" id="320188"/>
    <lineage>
        <taxon>Eukaryota</taxon>
        <taxon>Metazoa</taxon>
        <taxon>Ecdysozoa</taxon>
        <taxon>Arthropoda</taxon>
        <taxon>Hexapoda</taxon>
        <taxon>Insecta</taxon>
        <taxon>Pterygota</taxon>
        <taxon>Neoptera</taxon>
        <taxon>Endopterygota</taxon>
        <taxon>Lepidoptera</taxon>
        <taxon>Glossata</taxon>
        <taxon>Ditrysia</taxon>
        <taxon>Papilionoidea</taxon>
        <taxon>Pieridae</taxon>
        <taxon>Pierinae</taxon>
        <taxon>Leptosia</taxon>
    </lineage>
</organism>
<comment type="caution">
    <text evidence="2">The sequence shown here is derived from an EMBL/GenBank/DDBJ whole genome shotgun (WGS) entry which is preliminary data.</text>
</comment>
<proteinExistence type="predicted"/>
<sequence>MTAKFGYVTTACRLCEDIVPPDGDDLWCGAIDGPFCPSVQQVLAYVCQRLPKRNGNGPLRWKRPTESHDQHTRLKSGPAHPFASARHVPLLQSLTTRRQKIDTISSRETTELPFQRRVCGRLQQIPPREERRSVHRFQQARGADATREEQPSRAAAQVLLSPEGSPRLRHKQTQYCDRRHRAQVASAA</sequence>
<feature type="region of interest" description="Disordered" evidence="1">
    <location>
        <begin position="123"/>
        <end position="188"/>
    </location>
</feature>
<reference evidence="2 3" key="1">
    <citation type="submission" date="2023-11" db="EMBL/GenBank/DDBJ databases">
        <authorList>
            <person name="Okamura Y."/>
        </authorList>
    </citation>
    <scope>NUCLEOTIDE SEQUENCE [LARGE SCALE GENOMIC DNA]</scope>
</reference>
<evidence type="ECO:0000313" key="3">
    <source>
        <dbReference type="Proteomes" id="UP001497472"/>
    </source>
</evidence>
<evidence type="ECO:0000313" key="2">
    <source>
        <dbReference type="EMBL" id="CAK1555395.1"/>
    </source>
</evidence>
<feature type="compositionally biased region" description="Basic and acidic residues" evidence="1">
    <location>
        <begin position="63"/>
        <end position="72"/>
    </location>
</feature>
<name>A0AAV1K2N6_9NEOP</name>
<gene>
    <name evidence="2" type="ORF">LNINA_LOCUS14215</name>
</gene>